<keyword evidence="8" id="KW-0456">Lyase</keyword>
<evidence type="ECO:0000256" key="1">
    <source>
        <dbReference type="ARBA" id="ARBA00004141"/>
    </source>
</evidence>
<reference evidence="13" key="1">
    <citation type="journal article" date="2020" name="Stud. Mycol.">
        <title>101 Dothideomycetes genomes: A test case for predicting lifestyles and emergence of pathogens.</title>
        <authorList>
            <person name="Haridas S."/>
            <person name="Albert R."/>
            <person name="Binder M."/>
            <person name="Bloem J."/>
            <person name="LaButti K."/>
            <person name="Salamov A."/>
            <person name="Andreopoulos B."/>
            <person name="Baker S."/>
            <person name="Barry K."/>
            <person name="Bills G."/>
            <person name="Bluhm B."/>
            <person name="Cannon C."/>
            <person name="Castanera R."/>
            <person name="Culley D."/>
            <person name="Daum C."/>
            <person name="Ezra D."/>
            <person name="Gonzalez J."/>
            <person name="Henrissat B."/>
            <person name="Kuo A."/>
            <person name="Liang C."/>
            <person name="Lipzen A."/>
            <person name="Lutzoni F."/>
            <person name="Magnuson J."/>
            <person name="Mondo S."/>
            <person name="Nolan M."/>
            <person name="Ohm R."/>
            <person name="Pangilinan J."/>
            <person name="Park H.-J."/>
            <person name="Ramirez L."/>
            <person name="Alfaro M."/>
            <person name="Sun H."/>
            <person name="Tritt A."/>
            <person name="Yoshinaga Y."/>
            <person name="Zwiers L.-H."/>
            <person name="Turgeon B."/>
            <person name="Goodwin S."/>
            <person name="Spatafora J."/>
            <person name="Crous P."/>
            <person name="Grigoriev I."/>
        </authorList>
    </citation>
    <scope>NUCLEOTIDE SEQUENCE [LARGE SCALE GENOMIC DNA]</scope>
    <source>
        <strain evidence="13">CBS 304.66</strain>
    </source>
</reference>
<dbReference type="Pfam" id="PF04828">
    <property type="entry name" value="GFA"/>
    <property type="match status" value="1"/>
</dbReference>
<evidence type="ECO:0000256" key="7">
    <source>
        <dbReference type="ARBA" id="ARBA00023136"/>
    </source>
</evidence>
<sequence length="907" mass="102154">MALDSDTTSVTAHCLCKAHIYTSQVPKSKLPLLAYACHCNSCRHATGALYSIDIAWPEPRKNVDTSSLKKYSFSNRISVLFCGTCSTPMFFESATEPHDLGVFVGTIANDNENLVRIADHIYVGDTIDGGATMWLRKPNADGAEARRFEARSSGALTQSAQGVKLPYDWPAASVLTGYDKKTEDSVPIRCKCKGVDFVLHRGDYSDKKREELPWCIDPENLKMVGAFCVCDSCRLFAGVDVYNWAYAELKYISKADGSPFPGSSLDLRKSIDSKDTSFGTLAYYASSPSVQRYFCSNCAACVFFTHDSRPGIVDVAIGLLEASDGARAEGIISWSFGDIECLEDVRFGWRENMMRCVEKEGEEWRKQRGYPKNYRRLQHEAEIQAKIVKQPHMDPAVSREDYSVASRIPEAESGPSSLRSMPLNVSQPPSLPQRSLWNIDINASPQPAPRMLPTGAQNPTPSPKYVDIRKMETGIEYKTADISEEELRNMVADSCNEGPQQWGLFMVLFPAADHPKSHDEMRIDPFPPEIRESFQRHWGFCNLSFSSYADMWSGSMAYSPFPGDNSWKGWFMRTRKNWEWSIALTISHNLRTKMTYVVVRGVRVWEADTVIADLSSVRNNAENPFLVPFIILHYNLDISTRSNQNQDGEHFNIQASLPMTSFYANGPEASIEKDLVAIQGKLMGLTTTSAAVTQLIESQLGFIRFFKEPLFMMNTKENEAKYDDDVLYAQRERLLYMETVAIGEKQINAYVKDACYALNQMVSSLTAQRDNETNLRISTAMASEAHTSTIMARASLRYGLDMRVIATVTLIFLPGTFVATFFSINFFNFDPENDGAKMSNWVWVYFVVTIVLTGIVLTVWRFVTPAKIEELLDLEKNPDPSLVELDRSLKRSLTAKTMKSWRKVKTF</sequence>
<evidence type="ECO:0000256" key="9">
    <source>
        <dbReference type="SAM" id="MobiDB-lite"/>
    </source>
</evidence>
<keyword evidence="3 10" id="KW-0812">Transmembrane</keyword>
<dbReference type="SUPFAM" id="SSF144083">
    <property type="entry name" value="Magnesium transport protein CorA, transmembrane region"/>
    <property type="match status" value="1"/>
</dbReference>
<protein>
    <recommendedName>
        <fullName evidence="11">CENP-V/GFA domain-containing protein</fullName>
    </recommendedName>
</protein>
<keyword evidence="5" id="KW-0862">Zinc</keyword>
<keyword evidence="13" id="KW-1185">Reference proteome</keyword>
<dbReference type="Proteomes" id="UP000800093">
    <property type="component" value="Unassembled WGS sequence"/>
</dbReference>
<keyword evidence="4" id="KW-0479">Metal-binding</keyword>
<gene>
    <name evidence="12" type="ORF">CC78DRAFT_582841</name>
</gene>
<dbReference type="InterPro" id="IPR006913">
    <property type="entry name" value="CENP-V/GFA"/>
</dbReference>
<evidence type="ECO:0000313" key="12">
    <source>
        <dbReference type="EMBL" id="KAF2262237.1"/>
    </source>
</evidence>
<comment type="subcellular location">
    <subcellularLocation>
        <location evidence="1">Membrane</location>
        <topology evidence="1">Multi-pass membrane protein</topology>
    </subcellularLocation>
</comment>
<dbReference type="PROSITE" id="PS51891">
    <property type="entry name" value="CENP_V_GFA"/>
    <property type="match status" value="1"/>
</dbReference>
<evidence type="ECO:0000256" key="5">
    <source>
        <dbReference type="ARBA" id="ARBA00022833"/>
    </source>
</evidence>
<dbReference type="SUPFAM" id="SSF51316">
    <property type="entry name" value="Mss4-like"/>
    <property type="match status" value="2"/>
</dbReference>
<evidence type="ECO:0000256" key="3">
    <source>
        <dbReference type="ARBA" id="ARBA00022692"/>
    </source>
</evidence>
<comment type="caution">
    <text evidence="12">The sequence shown here is derived from an EMBL/GenBank/DDBJ whole genome shotgun (WGS) entry which is preliminary data.</text>
</comment>
<evidence type="ECO:0000256" key="4">
    <source>
        <dbReference type="ARBA" id="ARBA00022723"/>
    </source>
</evidence>
<dbReference type="PANTHER" id="PTHR33337:SF30">
    <property type="entry name" value="DUF636 DOMAIN PROTEIN (AFU_ORTHOLOGUE AFUA_1G03180)"/>
    <property type="match status" value="1"/>
</dbReference>
<feature type="transmembrane region" description="Helical" evidence="10">
    <location>
        <begin position="842"/>
        <end position="863"/>
    </location>
</feature>
<dbReference type="EMBL" id="ML986643">
    <property type="protein sequence ID" value="KAF2262237.1"/>
    <property type="molecule type" value="Genomic_DNA"/>
</dbReference>
<dbReference type="GO" id="GO:0016020">
    <property type="term" value="C:membrane"/>
    <property type="evidence" value="ECO:0007669"/>
    <property type="project" value="UniProtKB-SubCell"/>
</dbReference>
<feature type="compositionally biased region" description="Polar residues" evidence="9">
    <location>
        <begin position="414"/>
        <end position="430"/>
    </location>
</feature>
<evidence type="ECO:0000256" key="10">
    <source>
        <dbReference type="SAM" id="Phobius"/>
    </source>
</evidence>
<feature type="transmembrane region" description="Helical" evidence="10">
    <location>
        <begin position="800"/>
        <end position="822"/>
    </location>
</feature>
<keyword evidence="6 10" id="KW-1133">Transmembrane helix</keyword>
<evidence type="ECO:0000256" key="2">
    <source>
        <dbReference type="ARBA" id="ARBA00005495"/>
    </source>
</evidence>
<keyword evidence="7 10" id="KW-0472">Membrane</keyword>
<evidence type="ECO:0000313" key="13">
    <source>
        <dbReference type="Proteomes" id="UP000800093"/>
    </source>
</evidence>
<evidence type="ECO:0000259" key="11">
    <source>
        <dbReference type="PROSITE" id="PS51891"/>
    </source>
</evidence>
<dbReference type="Gene3D" id="1.20.58.340">
    <property type="entry name" value="Magnesium transport protein CorA, transmembrane region"/>
    <property type="match status" value="1"/>
</dbReference>
<dbReference type="InterPro" id="IPR011057">
    <property type="entry name" value="Mss4-like_sf"/>
</dbReference>
<proteinExistence type="inferred from homology"/>
<dbReference type="GO" id="GO:0046872">
    <property type="term" value="F:metal ion binding"/>
    <property type="evidence" value="ECO:0007669"/>
    <property type="project" value="UniProtKB-KW"/>
</dbReference>
<dbReference type="PANTHER" id="PTHR33337">
    <property type="entry name" value="GFA DOMAIN-CONTAINING PROTEIN"/>
    <property type="match status" value="1"/>
</dbReference>
<dbReference type="Gene3D" id="3.90.1590.10">
    <property type="entry name" value="glutathione-dependent formaldehyde- activating enzyme (gfa)"/>
    <property type="match status" value="2"/>
</dbReference>
<dbReference type="AlphaFoldDB" id="A0A9P4K439"/>
<evidence type="ECO:0000256" key="6">
    <source>
        <dbReference type="ARBA" id="ARBA00022989"/>
    </source>
</evidence>
<dbReference type="GO" id="GO:0016846">
    <property type="term" value="F:carbon-sulfur lyase activity"/>
    <property type="evidence" value="ECO:0007669"/>
    <property type="project" value="InterPro"/>
</dbReference>
<evidence type="ECO:0000256" key="8">
    <source>
        <dbReference type="ARBA" id="ARBA00023239"/>
    </source>
</evidence>
<comment type="similarity">
    <text evidence="2">Belongs to the Gfa family.</text>
</comment>
<organism evidence="12 13">
    <name type="scientific">Lojkania enalia</name>
    <dbReference type="NCBI Taxonomy" id="147567"/>
    <lineage>
        <taxon>Eukaryota</taxon>
        <taxon>Fungi</taxon>
        <taxon>Dikarya</taxon>
        <taxon>Ascomycota</taxon>
        <taxon>Pezizomycotina</taxon>
        <taxon>Dothideomycetes</taxon>
        <taxon>Pleosporomycetidae</taxon>
        <taxon>Pleosporales</taxon>
        <taxon>Pleosporales incertae sedis</taxon>
        <taxon>Lojkania</taxon>
    </lineage>
</organism>
<feature type="domain" description="CENP-V/GFA" evidence="11">
    <location>
        <begin position="10"/>
        <end position="135"/>
    </location>
</feature>
<dbReference type="InterPro" id="IPR045863">
    <property type="entry name" value="CorA_TM1_TM2"/>
</dbReference>
<accession>A0A9P4K439</accession>
<dbReference type="OrthoDB" id="5422068at2759"/>
<name>A0A9P4K439_9PLEO</name>
<feature type="region of interest" description="Disordered" evidence="9">
    <location>
        <begin position="407"/>
        <end position="430"/>
    </location>
</feature>